<evidence type="ECO:0008006" key="3">
    <source>
        <dbReference type="Google" id="ProtNLM"/>
    </source>
</evidence>
<organism evidence="1 2">
    <name type="scientific">Streptomyces phage Success</name>
    <dbReference type="NCBI Taxonomy" id="2999013"/>
    <lineage>
        <taxon>Viruses</taxon>
        <taxon>Duplodnaviria</taxon>
        <taxon>Heunggongvirae</taxon>
        <taxon>Uroviricota</taxon>
        <taxon>Caudoviricetes</taxon>
        <taxon>Successvirus</taxon>
        <taxon>Successvirus success</taxon>
    </lineage>
</organism>
<dbReference type="Proteomes" id="UP001163413">
    <property type="component" value="Segment"/>
</dbReference>
<dbReference type="GeneID" id="80020218"/>
<proteinExistence type="predicted"/>
<dbReference type="RefSeq" id="YP_010755559.1">
    <property type="nucleotide sequence ID" value="NC_073472.1"/>
</dbReference>
<gene>
    <name evidence="1" type="primary">27</name>
    <name evidence="1" type="ORF">SEA_SUCCESS_27</name>
</gene>
<keyword evidence="2" id="KW-1185">Reference proteome</keyword>
<reference evidence="1" key="1">
    <citation type="submission" date="2022-10" db="EMBL/GenBank/DDBJ databases">
        <authorList>
            <person name="Roth M.A."/>
            <person name="Wohlstadter N.E."/>
            <person name="Arguedas X."/>
            <person name="Leighton H.R."/>
            <person name="Msuya J.A."/>
            <person name="Pravda N."/>
            <person name="Shaffer C.D."/>
            <person name="Weston-Hafer K.A."/>
            <person name="Russell D.A."/>
            <person name="Jacobs-Sera D."/>
            <person name="Hatfull G.F."/>
        </authorList>
    </citation>
    <scope>NUCLEOTIDE SEQUENCE</scope>
</reference>
<dbReference type="PROSITE" id="PS51257">
    <property type="entry name" value="PROKAR_LIPOPROTEIN"/>
    <property type="match status" value="1"/>
</dbReference>
<accession>A0A9E8M5X0</accession>
<evidence type="ECO:0000313" key="2">
    <source>
        <dbReference type="Proteomes" id="UP001163413"/>
    </source>
</evidence>
<dbReference type="KEGG" id="vg:80020218"/>
<sequence>MRRVVVAAGAALAALSLSACSSMTEEWNDAPVQYKDDGPARIHSMPDGFANFADKCDGFGHRVFTTRGGGKAGKAIAVIADPKCFKNGESR</sequence>
<dbReference type="EMBL" id="OP751148">
    <property type="protein sequence ID" value="WAB08814.1"/>
    <property type="molecule type" value="Genomic_DNA"/>
</dbReference>
<protein>
    <recommendedName>
        <fullName evidence="3">Lipoprotein</fullName>
    </recommendedName>
</protein>
<evidence type="ECO:0000313" key="1">
    <source>
        <dbReference type="EMBL" id="WAB08814.1"/>
    </source>
</evidence>
<name>A0A9E8M5X0_9CAUD</name>